<dbReference type="EMBL" id="KB933187">
    <property type="protein sequence ID" value="EON98883.1"/>
    <property type="molecule type" value="Genomic_DNA"/>
</dbReference>
<dbReference type="GeneID" id="19326154"/>
<dbReference type="GO" id="GO:0016787">
    <property type="term" value="F:hydrolase activity"/>
    <property type="evidence" value="ECO:0007669"/>
    <property type="project" value="UniProtKB-KW"/>
</dbReference>
<organism evidence="1 2">
    <name type="scientific">Phaeoacremonium minimum (strain UCR-PA7)</name>
    <name type="common">Esca disease fungus</name>
    <name type="synonym">Togninia minima</name>
    <dbReference type="NCBI Taxonomy" id="1286976"/>
    <lineage>
        <taxon>Eukaryota</taxon>
        <taxon>Fungi</taxon>
        <taxon>Dikarya</taxon>
        <taxon>Ascomycota</taxon>
        <taxon>Pezizomycotina</taxon>
        <taxon>Sordariomycetes</taxon>
        <taxon>Sordariomycetidae</taxon>
        <taxon>Togniniales</taxon>
        <taxon>Togniniaceae</taxon>
        <taxon>Phaeoacremonium</taxon>
    </lineage>
</organism>
<evidence type="ECO:0000313" key="2">
    <source>
        <dbReference type="Proteomes" id="UP000014074"/>
    </source>
</evidence>
<dbReference type="Proteomes" id="UP000014074">
    <property type="component" value="Unassembled WGS sequence"/>
</dbReference>
<proteinExistence type="predicted"/>
<dbReference type="OrthoDB" id="2796951at2759"/>
<dbReference type="InterPro" id="IPR052974">
    <property type="entry name" value="GH79_Enzymes"/>
</dbReference>
<gene>
    <name evidence="1" type="ORF">UCRPA7_5586</name>
</gene>
<sequence>MLFIRTLGGSENNAYVDTSFQLWNSSHLDEVYGPFNNRANTTIGQDWYVVAGNLPAGTEFTFGIIENSQSEVETQSQMFTEAFQGIRANLTKNVTLKFVQIGNQPNSSFSSAAIYVQKWKALAKTMLKNIKMGGADNTNLWIRSEIMSFGTAWRLTETLEADILDDEDISAAAYHAAYVMGEHLYSGAMRIGAISGGPPPGTLMNKASIRANLSTAYSGMPNTRVMERQTTWPKPVIMPLRPFIQAGVSPIGPASHIKRMYNGISVVDEFIGTSGMAKIAEIENENSGLAVYGVWENGKSARMA</sequence>
<protein>
    <submittedName>
        <fullName evidence="1">Putative glycoside hydrolase family 79 protein</fullName>
    </submittedName>
</protein>
<reference evidence="2" key="1">
    <citation type="journal article" date="2013" name="Genome Announc.">
        <title>Draft genome sequence of the ascomycete Phaeoacremonium aleophilum strain UCR-PA7, a causal agent of the esca disease complex in grapevines.</title>
        <authorList>
            <person name="Blanco-Ulate B."/>
            <person name="Rolshausen P."/>
            <person name="Cantu D."/>
        </authorList>
    </citation>
    <scope>NUCLEOTIDE SEQUENCE [LARGE SCALE GENOMIC DNA]</scope>
    <source>
        <strain evidence="2">UCR-PA7</strain>
    </source>
</reference>
<dbReference type="AlphaFoldDB" id="R8BHS6"/>
<dbReference type="Gene3D" id="3.20.20.80">
    <property type="entry name" value="Glycosidases"/>
    <property type="match status" value="1"/>
</dbReference>
<dbReference type="PANTHER" id="PTHR36183:SF2">
    <property type="entry name" value="BETA-GLUCURONIDASE C-TERMINAL DOMAIN-CONTAINING PROTEIN"/>
    <property type="match status" value="1"/>
</dbReference>
<evidence type="ECO:0000313" key="1">
    <source>
        <dbReference type="EMBL" id="EON98883.1"/>
    </source>
</evidence>
<dbReference type="HOGENOM" id="CLU_915820_0_0_1"/>
<dbReference type="RefSeq" id="XP_007916322.1">
    <property type="nucleotide sequence ID" value="XM_007918131.1"/>
</dbReference>
<accession>R8BHS6</accession>
<name>R8BHS6_PHAM7</name>
<keyword evidence="2" id="KW-1185">Reference proteome</keyword>
<dbReference type="KEGG" id="tmn:UCRPA7_5586"/>
<keyword evidence="1" id="KW-0378">Hydrolase</keyword>
<dbReference type="PANTHER" id="PTHR36183">
    <property type="entry name" value="BETA-GLUCURONIDASE"/>
    <property type="match status" value="1"/>
</dbReference>